<dbReference type="InterPro" id="IPR029058">
    <property type="entry name" value="AB_hydrolase_fold"/>
</dbReference>
<gene>
    <name evidence="1" type="ORF">EGM88_06025</name>
</gene>
<protein>
    <recommendedName>
        <fullName evidence="3">Alpha/beta hydrolase</fullName>
    </recommendedName>
</protein>
<dbReference type="Proteomes" id="UP000270856">
    <property type="component" value="Unassembled WGS sequence"/>
</dbReference>
<accession>A0A3N4NSP9</accession>
<reference evidence="1 2" key="1">
    <citation type="submission" date="2018-11" db="EMBL/GenBank/DDBJ databases">
        <title>Aureibaculum marinum gen. nov., sp. nov., a member of the family Flavobacteriaceae isolated from the Bohai Sea.</title>
        <authorList>
            <person name="Ji X."/>
        </authorList>
    </citation>
    <scope>NUCLEOTIDE SEQUENCE [LARGE SCALE GENOMIC DNA]</scope>
    <source>
        <strain evidence="1 2">BH-SD17</strain>
    </source>
</reference>
<dbReference type="OrthoDB" id="5521540at2"/>
<evidence type="ECO:0000313" key="1">
    <source>
        <dbReference type="EMBL" id="RPD98745.1"/>
    </source>
</evidence>
<keyword evidence="2" id="KW-1185">Reference proteome</keyword>
<dbReference type="EMBL" id="RPFJ01000006">
    <property type="protein sequence ID" value="RPD98745.1"/>
    <property type="molecule type" value="Genomic_DNA"/>
</dbReference>
<comment type="caution">
    <text evidence="1">The sequence shown here is derived from an EMBL/GenBank/DDBJ whole genome shotgun (WGS) entry which is preliminary data.</text>
</comment>
<name>A0A3N4NSP9_9FLAO</name>
<dbReference type="Pfam" id="PF19519">
    <property type="entry name" value="DUF6051"/>
    <property type="match status" value="1"/>
</dbReference>
<dbReference type="Gene3D" id="3.40.50.1820">
    <property type="entry name" value="alpha/beta hydrolase"/>
    <property type="match status" value="1"/>
</dbReference>
<dbReference type="AlphaFoldDB" id="A0A3N4NSP9"/>
<evidence type="ECO:0008006" key="3">
    <source>
        <dbReference type="Google" id="ProtNLM"/>
    </source>
</evidence>
<proteinExistence type="predicted"/>
<dbReference type="RefSeq" id="WP_123897059.1">
    <property type="nucleotide sequence ID" value="NZ_RPFJ01000006.1"/>
</dbReference>
<evidence type="ECO:0000313" key="2">
    <source>
        <dbReference type="Proteomes" id="UP000270856"/>
    </source>
</evidence>
<dbReference type="InterPro" id="IPR046114">
    <property type="entry name" value="DUF6051"/>
</dbReference>
<sequence length="407" mass="48121">MNYTDSYYALKNIFSPPFINKSIDTIELHEEPFNSNSHKILLGKKEYYCDVHQEILKPNFHFFNKIGTIKDNVYIKDTYVEENQRFNYQIVKPKGIKKADKATILLHGFNEKDWYKYLPWAKAISEGTDSAVILFPIAFHMQRAPQLWSGKREMYKLSEDRKSRFPNIVNSTLSNVAISMRLHAMPQRFIWSGLQSYYDIIQWIEDCKKGNNPHIEKNFEFNMFGYSIGGFLSQILKLTNYNNYFNHAKVCLFCSGATFNRYSPVSKFILDSEANVALYSFLVEHFDKILQKDNLLHHYIKEDHFEGKVFSSMLDYQKMMDFRQSLLKKYENQLYAIALKKDEVIPPFEISNTLKGAYRNINITVDELDFDFDYTHENPFPMDNSKSKKVDKNFKLMFKKVCDFFNK</sequence>
<organism evidence="1 2">
    <name type="scientific">Aureibaculum marinum</name>
    <dbReference type="NCBI Taxonomy" id="2487930"/>
    <lineage>
        <taxon>Bacteria</taxon>
        <taxon>Pseudomonadati</taxon>
        <taxon>Bacteroidota</taxon>
        <taxon>Flavobacteriia</taxon>
        <taxon>Flavobacteriales</taxon>
        <taxon>Flavobacteriaceae</taxon>
        <taxon>Aureibaculum</taxon>
    </lineage>
</organism>